<evidence type="ECO:0000256" key="2">
    <source>
        <dbReference type="ARBA" id="ARBA00022833"/>
    </source>
</evidence>
<sequence>MSTQTAPELSTFQVRLKPTPAQKLVLNLMIKVTNHAYNWCIHLVETKGFKPKQYDLEKVVGKTNSKDVDPDLRMPDDDWFFDNKLSRIKTRAVRQYASDYQIGLKKVKKREYASKMRVEEGKSALEITPGKNLPTEFKTELENEVNGYIAFQKECVNPMSELQIKRYKPKKPEMCLMIFNTSMKGPVLLSRPVSRLPPLDHDMKIIKRPDKKFILCIPCKQSYTRKDFSATEKTFAAIDPGIRTFATVYEPENNNFIEFGNESWFKSSKIQKIQKQIDETNALLTKVRQRGRGAAIIENYERRLKKLHFKIKKKVDGLHGKINGHIRKNYSQVAWGDMAPKQILMKDGLTHGTKRKMQMLSHGRQHEKLARIEGVTMQNEKYTSMTCSRCGYVNKKLGSASRYVCPNCEQDIGRDENASINIWRKYTGTFFRTIGGEHVYEDDVKK</sequence>
<evidence type="ECO:0000259" key="5">
    <source>
        <dbReference type="Pfam" id="PF12323"/>
    </source>
</evidence>
<keyword evidence="7" id="KW-1185">Reference proteome</keyword>
<keyword evidence="6" id="KW-0808">Transferase</keyword>
<dbReference type="InterPro" id="IPR010095">
    <property type="entry name" value="Cas12f1-like_TNB"/>
</dbReference>
<organism evidence="6 7">
    <name type="scientific">Abalone herpesvirus (isolate Abalone/Australia/Victoria/2009)</name>
    <name type="common">AbHV</name>
    <dbReference type="NCBI Taxonomy" id="1241371"/>
    <lineage>
        <taxon>Viruses</taxon>
        <taxon>Duplodnaviria</taxon>
        <taxon>Heunggongvirae</taxon>
        <taxon>Peploviricota</taxon>
        <taxon>Herviviricetes</taxon>
        <taxon>Herpesvirales</taxon>
        <taxon>Malacoherpesviridae</taxon>
        <taxon>Aurivirus</taxon>
        <taxon>Aurivirus haliotidmalaco1</taxon>
    </lineage>
</organism>
<dbReference type="PANTHER" id="PTHR36172">
    <property type="match status" value="1"/>
</dbReference>
<dbReference type="GO" id="GO:0032259">
    <property type="term" value="P:methylation"/>
    <property type="evidence" value="ECO:0007669"/>
    <property type="project" value="UniProtKB-KW"/>
</dbReference>
<keyword evidence="3" id="KW-0238">DNA-binding</keyword>
<dbReference type="InterPro" id="IPR021027">
    <property type="entry name" value="Transposase_put_HTH"/>
</dbReference>
<dbReference type="PANTHER" id="PTHR36172:SF1">
    <property type="entry name" value="RESOLVASE-RELATED"/>
    <property type="match status" value="1"/>
</dbReference>
<gene>
    <name evidence="6" type="ORF">AbHV_ORF86</name>
</gene>
<dbReference type="RefSeq" id="YP_006908738.1">
    <property type="nucleotide sequence ID" value="NC_018874.1"/>
</dbReference>
<protein>
    <submittedName>
        <fullName evidence="6">Putative methyltransferase</fullName>
    </submittedName>
</protein>
<feature type="domain" description="Cas12f1-like TNB" evidence="4">
    <location>
        <begin position="375"/>
        <end position="422"/>
    </location>
</feature>
<keyword evidence="1" id="KW-0479">Metal-binding</keyword>
<dbReference type="OrthoDB" id="1407at10239"/>
<reference evidence="6 7" key="1">
    <citation type="submission" date="2012-08" db="EMBL/GenBank/DDBJ databases">
        <title>Abalone herpesvirus genome reveals unexpected ancestry.</title>
        <authorList>
            <person name="Savin K.W."/>
            <person name="Fegan M."/>
            <person name="Powney R."/>
            <person name="Savage D."/>
            <person name="Wong F."/>
            <person name="Sawbridge T."/>
            <person name="Helsham J."/>
            <person name="Vardy M."/>
            <person name="Cogan N."/>
            <person name="Mohammad I."/>
            <person name="Cocks B.G."/>
            <person name="Warner S."/>
        </authorList>
    </citation>
    <scope>NUCLEOTIDE SEQUENCE [LARGE SCALE GENOMIC DNA]</scope>
    <source>
        <strain evidence="7">Isolate Abalone/Australia/Victoria/2009</strain>
    </source>
</reference>
<dbReference type="KEGG" id="vg:13853707"/>
<accession>K4JYK0</accession>
<keyword evidence="6" id="KW-0489">Methyltransferase</keyword>
<dbReference type="GO" id="GO:0046872">
    <property type="term" value="F:metal ion binding"/>
    <property type="evidence" value="ECO:0007669"/>
    <property type="project" value="UniProtKB-KW"/>
</dbReference>
<dbReference type="Proteomes" id="UP000029777">
    <property type="component" value="Segment"/>
</dbReference>
<organismHost>
    <name type="scientific">Haliotidae</name>
    <name type="common">abalones</name>
    <dbReference type="NCBI Taxonomy" id="6451"/>
</organismHost>
<dbReference type="Pfam" id="PF07282">
    <property type="entry name" value="Cas12f1-like_TNB"/>
    <property type="match status" value="1"/>
</dbReference>
<proteinExistence type="predicted"/>
<evidence type="ECO:0000259" key="4">
    <source>
        <dbReference type="Pfam" id="PF07282"/>
    </source>
</evidence>
<keyword evidence="2" id="KW-0862">Zinc</keyword>
<dbReference type="GO" id="GO:0008168">
    <property type="term" value="F:methyltransferase activity"/>
    <property type="evidence" value="ECO:0007669"/>
    <property type="project" value="UniProtKB-KW"/>
</dbReference>
<evidence type="ECO:0000313" key="7">
    <source>
        <dbReference type="Proteomes" id="UP000029777"/>
    </source>
</evidence>
<evidence type="ECO:0000256" key="1">
    <source>
        <dbReference type="ARBA" id="ARBA00022723"/>
    </source>
</evidence>
<name>K4JYK0_ABHV</name>
<dbReference type="GeneID" id="13853707"/>
<dbReference type="GO" id="GO:0003677">
    <property type="term" value="F:DNA binding"/>
    <property type="evidence" value="ECO:0007669"/>
    <property type="project" value="UniProtKB-KW"/>
</dbReference>
<evidence type="ECO:0000256" key="3">
    <source>
        <dbReference type="ARBA" id="ARBA00023125"/>
    </source>
</evidence>
<evidence type="ECO:0000313" key="6">
    <source>
        <dbReference type="EMBL" id="AFU90098.1"/>
    </source>
</evidence>
<feature type="domain" description="Transposase putative helix-turn-helix" evidence="5">
    <location>
        <begin position="11"/>
        <end position="42"/>
    </location>
</feature>
<dbReference type="EMBL" id="JX453331">
    <property type="protein sequence ID" value="AFU90098.1"/>
    <property type="molecule type" value="Genomic_DNA"/>
</dbReference>
<dbReference type="InterPro" id="IPR051491">
    <property type="entry name" value="Recombinase/Transposase-rel"/>
</dbReference>
<dbReference type="Pfam" id="PF12323">
    <property type="entry name" value="HTH_OrfB_IS605"/>
    <property type="match status" value="1"/>
</dbReference>